<accession>A0ABS8FN58</accession>
<protein>
    <submittedName>
        <fullName evidence="1">Uncharacterized protein</fullName>
    </submittedName>
</protein>
<keyword evidence="2" id="KW-1185">Reference proteome</keyword>
<reference evidence="1 2" key="1">
    <citation type="submission" date="2021-10" db="EMBL/GenBank/DDBJ databases">
        <title>Anaerobic single-cell dispensing facilitates the cultivation of human gut bacteria.</title>
        <authorList>
            <person name="Afrizal A."/>
        </authorList>
    </citation>
    <scope>NUCLEOTIDE SEQUENCE [LARGE SCALE GENOMIC DNA]</scope>
    <source>
        <strain evidence="1 2">CLA-AA-H212</strain>
    </source>
</reference>
<name>A0ABS8FN58_9FIRM</name>
<evidence type="ECO:0000313" key="2">
    <source>
        <dbReference type="Proteomes" id="UP001198495"/>
    </source>
</evidence>
<organism evidence="1 2">
    <name type="scientific">Coprococcus hominis</name>
    <name type="common">ex Arizal et al. 2022</name>
    <dbReference type="NCBI Taxonomy" id="2881262"/>
    <lineage>
        <taxon>Bacteria</taxon>
        <taxon>Bacillati</taxon>
        <taxon>Bacillota</taxon>
        <taxon>Clostridia</taxon>
        <taxon>Lachnospirales</taxon>
        <taxon>Lachnospiraceae</taxon>
        <taxon>Coprococcus</taxon>
    </lineage>
</organism>
<dbReference type="Proteomes" id="UP001198495">
    <property type="component" value="Unassembled WGS sequence"/>
</dbReference>
<gene>
    <name evidence="1" type="ORF">LKD28_06195</name>
</gene>
<evidence type="ECO:0000313" key="1">
    <source>
        <dbReference type="EMBL" id="MCC2218625.1"/>
    </source>
</evidence>
<dbReference type="EMBL" id="JAJEQT010000003">
    <property type="protein sequence ID" value="MCC2218625.1"/>
    <property type="molecule type" value="Genomic_DNA"/>
</dbReference>
<sequence length="53" mass="6129">MQKNKTLDQIADELEESIEIIQPIYDIVKKHAPEYDVDAITTEVLEARENEKA</sequence>
<comment type="caution">
    <text evidence="1">The sequence shown here is derived from an EMBL/GenBank/DDBJ whole genome shotgun (WGS) entry which is preliminary data.</text>
</comment>
<proteinExistence type="predicted"/>
<dbReference type="RefSeq" id="WP_227573135.1">
    <property type="nucleotide sequence ID" value="NZ_JAJEQT010000003.1"/>
</dbReference>